<dbReference type="Proteomes" id="UP001155034">
    <property type="component" value="Unassembled WGS sequence"/>
</dbReference>
<evidence type="ECO:0000256" key="4">
    <source>
        <dbReference type="ARBA" id="ARBA00022989"/>
    </source>
</evidence>
<organism evidence="8 14">
    <name type="scientific">Salinibacter ruber</name>
    <dbReference type="NCBI Taxonomy" id="146919"/>
    <lineage>
        <taxon>Bacteria</taxon>
        <taxon>Pseudomonadati</taxon>
        <taxon>Rhodothermota</taxon>
        <taxon>Rhodothermia</taxon>
        <taxon>Rhodothermales</taxon>
        <taxon>Salinibacteraceae</taxon>
        <taxon>Salinibacter</taxon>
    </lineage>
</organism>
<accession>A0A840D8W1</accession>
<evidence type="ECO:0000313" key="10">
    <source>
        <dbReference type="EMBL" id="MCS3864015.1"/>
    </source>
</evidence>
<dbReference type="AlphaFoldDB" id="A0A840D8W1"/>
<evidence type="ECO:0000313" key="13">
    <source>
        <dbReference type="EMBL" id="MCS4158416.1"/>
    </source>
</evidence>
<evidence type="ECO:0000313" key="14">
    <source>
        <dbReference type="Proteomes" id="UP001155027"/>
    </source>
</evidence>
<dbReference type="Proteomes" id="UP001155110">
    <property type="component" value="Unassembled WGS sequence"/>
</dbReference>
<feature type="transmembrane region" description="Helical" evidence="6">
    <location>
        <begin position="72"/>
        <end position="92"/>
    </location>
</feature>
<comment type="subcellular location">
    <subcellularLocation>
        <location evidence="1">Cell membrane</location>
        <topology evidence="1">Multi-pass membrane protein</topology>
    </subcellularLocation>
</comment>
<evidence type="ECO:0000256" key="6">
    <source>
        <dbReference type="SAM" id="Phobius"/>
    </source>
</evidence>
<dbReference type="RefSeq" id="WP_011405232.1">
    <property type="nucleotide sequence ID" value="NZ_CALTRY010000009.1"/>
</dbReference>
<reference evidence="8" key="1">
    <citation type="submission" date="2022-08" db="EMBL/GenBank/DDBJ databases">
        <title>Genomic Encyclopedia of Type Strains, Phase V (KMG-V): Genome sequencing to study the core and pangenomes of soil and plant-associated prokaryotes.</title>
        <authorList>
            <person name="Whitman W."/>
        </authorList>
    </citation>
    <scope>NUCLEOTIDE SEQUENCE</scope>
    <source>
        <strain evidence="8">0</strain>
        <strain evidence="10">SP2016B</strain>
        <strain evidence="13">SP3002</strain>
        <strain evidence="11">SP3012</strain>
        <strain evidence="12">SP3026</strain>
        <strain evidence="9">SP3049</strain>
    </source>
</reference>
<evidence type="ECO:0000256" key="5">
    <source>
        <dbReference type="ARBA" id="ARBA00023136"/>
    </source>
</evidence>
<protein>
    <recommendedName>
        <fullName evidence="7">Cardiolipin synthase N-terminal domain-containing protein</fullName>
    </recommendedName>
</protein>
<dbReference type="EMBL" id="JANTYZ010000001">
    <property type="protein sequence ID" value="MCS3864015.1"/>
    <property type="molecule type" value="Genomic_DNA"/>
</dbReference>
<keyword evidence="2" id="KW-1003">Cell membrane</keyword>
<dbReference type="Proteomes" id="UP001155027">
    <property type="component" value="Unassembled WGS sequence"/>
</dbReference>
<proteinExistence type="predicted"/>
<evidence type="ECO:0000259" key="7">
    <source>
        <dbReference type="Pfam" id="PF13396"/>
    </source>
</evidence>
<name>A0A840D8W1_9BACT</name>
<keyword evidence="4 6" id="KW-1133">Transmembrane helix</keyword>
<comment type="caution">
    <text evidence="8">The sequence shown here is derived from an EMBL/GenBank/DDBJ whole genome shotgun (WGS) entry which is preliminary data.</text>
</comment>
<dbReference type="Proteomes" id="UP001155144">
    <property type="component" value="Unassembled WGS sequence"/>
</dbReference>
<dbReference type="Pfam" id="PF13396">
    <property type="entry name" value="PLDc_N"/>
    <property type="match status" value="1"/>
</dbReference>
<dbReference type="EMBL" id="JANUAE010000013">
    <property type="protein sequence ID" value="MCS3711344.1"/>
    <property type="molecule type" value="Genomic_DNA"/>
</dbReference>
<dbReference type="GO" id="GO:0005886">
    <property type="term" value="C:plasma membrane"/>
    <property type="evidence" value="ECO:0007669"/>
    <property type="project" value="UniProtKB-SubCell"/>
</dbReference>
<dbReference type="EMBL" id="JANUBL010000001">
    <property type="protein sequence ID" value="MCS4120239.1"/>
    <property type="molecule type" value="Genomic_DNA"/>
</dbReference>
<dbReference type="Proteomes" id="UP001155057">
    <property type="component" value="Unassembled WGS sequence"/>
</dbReference>
<evidence type="ECO:0000313" key="8">
    <source>
        <dbReference type="EMBL" id="MCS3677229.1"/>
    </source>
</evidence>
<evidence type="ECO:0000313" key="12">
    <source>
        <dbReference type="EMBL" id="MCS4120239.1"/>
    </source>
</evidence>
<dbReference type="EMBL" id="JANUBF010000006">
    <property type="protein sequence ID" value="MCS4036232.1"/>
    <property type="molecule type" value="Genomic_DNA"/>
</dbReference>
<feature type="domain" description="Cardiolipin synthase N-terminal" evidence="7">
    <location>
        <begin position="51"/>
        <end position="94"/>
    </location>
</feature>
<dbReference type="Proteomes" id="UP001155040">
    <property type="component" value="Unassembled WGS sequence"/>
</dbReference>
<gene>
    <name evidence="12" type="ORF">GGP45_000557</name>
    <name evidence="9" type="ORF">GGP61_002977</name>
    <name evidence="8" type="ORF">GGP71_001145</name>
    <name evidence="10" type="ORF">GGP82_000546</name>
    <name evidence="13" type="ORF">GGP99_002388</name>
    <name evidence="11" type="ORF">GGQ01_001287</name>
</gene>
<dbReference type="EMBL" id="JANUAU010000003">
    <property type="protein sequence ID" value="MCS3677229.1"/>
    <property type="molecule type" value="Genomic_DNA"/>
</dbReference>
<evidence type="ECO:0000256" key="3">
    <source>
        <dbReference type="ARBA" id="ARBA00022692"/>
    </source>
</evidence>
<evidence type="ECO:0000256" key="2">
    <source>
        <dbReference type="ARBA" id="ARBA00022475"/>
    </source>
</evidence>
<evidence type="ECO:0000256" key="1">
    <source>
        <dbReference type="ARBA" id="ARBA00004651"/>
    </source>
</evidence>
<sequence>MSDEHRFSRLRPLSLGLLAPLAVLLTGCGGPNLIERLSIGNWGFWGTVIIVLDLVALVDLLGDGTRSTTSTVVWALLIVFAPVLGVILYFIFGRE</sequence>
<feature type="transmembrane region" description="Helical" evidence="6">
    <location>
        <begin position="39"/>
        <end position="60"/>
    </location>
</feature>
<keyword evidence="3 6" id="KW-0812">Transmembrane</keyword>
<dbReference type="InterPro" id="IPR027379">
    <property type="entry name" value="CLS_N"/>
</dbReference>
<dbReference type="PROSITE" id="PS51257">
    <property type="entry name" value="PROKAR_LIPOPROTEIN"/>
    <property type="match status" value="1"/>
</dbReference>
<evidence type="ECO:0000313" key="11">
    <source>
        <dbReference type="EMBL" id="MCS4036232.1"/>
    </source>
</evidence>
<evidence type="ECO:0000313" key="9">
    <source>
        <dbReference type="EMBL" id="MCS3711344.1"/>
    </source>
</evidence>
<dbReference type="EMBL" id="JANTZM010000011">
    <property type="protein sequence ID" value="MCS4158416.1"/>
    <property type="molecule type" value="Genomic_DNA"/>
</dbReference>
<keyword evidence="5 6" id="KW-0472">Membrane</keyword>